<feature type="binding site" evidence="9">
    <location>
        <position position="17"/>
    </location>
    <ligand>
        <name>ADP</name>
        <dbReference type="ChEBI" id="CHEBI:456216"/>
    </ligand>
</feature>
<evidence type="ECO:0000256" key="10">
    <source>
        <dbReference type="RuleBase" id="RU003733"/>
    </source>
</evidence>
<evidence type="ECO:0000259" key="11">
    <source>
        <dbReference type="Pfam" id="PF00370"/>
    </source>
</evidence>
<gene>
    <name evidence="9 13" type="primary">glpK</name>
    <name evidence="13" type="ORF">OD355_01685</name>
</gene>
<dbReference type="PANTHER" id="PTHR10196">
    <property type="entry name" value="SUGAR KINASE"/>
    <property type="match status" value="1"/>
</dbReference>
<dbReference type="Pfam" id="PF02782">
    <property type="entry name" value="FGGY_C"/>
    <property type="match status" value="1"/>
</dbReference>
<dbReference type="AlphaFoldDB" id="A0AAE3LJ25"/>
<feature type="binding site" evidence="9">
    <location>
        <position position="83"/>
    </location>
    <ligand>
        <name>glycerol</name>
        <dbReference type="ChEBI" id="CHEBI:17754"/>
    </ligand>
</feature>
<feature type="binding site" evidence="9">
    <location>
        <position position="245"/>
    </location>
    <ligand>
        <name>glycerol</name>
        <dbReference type="ChEBI" id="CHEBI:17754"/>
    </ligand>
</feature>
<feature type="binding site" evidence="9">
    <location>
        <position position="313"/>
    </location>
    <ligand>
        <name>ATP</name>
        <dbReference type="ChEBI" id="CHEBI:30616"/>
    </ligand>
</feature>
<evidence type="ECO:0000256" key="2">
    <source>
        <dbReference type="ARBA" id="ARBA00009156"/>
    </source>
</evidence>
<evidence type="ECO:0000256" key="6">
    <source>
        <dbReference type="ARBA" id="ARBA00022798"/>
    </source>
</evidence>
<evidence type="ECO:0000256" key="1">
    <source>
        <dbReference type="ARBA" id="ARBA00005190"/>
    </source>
</evidence>
<feature type="binding site" evidence="9">
    <location>
        <position position="83"/>
    </location>
    <ligand>
        <name>sn-glycerol 3-phosphate</name>
        <dbReference type="ChEBI" id="CHEBI:57597"/>
    </ligand>
</feature>
<evidence type="ECO:0000256" key="3">
    <source>
        <dbReference type="ARBA" id="ARBA00022679"/>
    </source>
</evidence>
<dbReference type="NCBIfam" id="TIGR01311">
    <property type="entry name" value="glycerol_kin"/>
    <property type="match status" value="1"/>
</dbReference>
<dbReference type="PANTHER" id="PTHR10196:SF69">
    <property type="entry name" value="GLYCEROL KINASE"/>
    <property type="match status" value="1"/>
</dbReference>
<organism evidence="13 14">
    <name type="scientific">Haoranjiania flava</name>
    <dbReference type="NCBI Taxonomy" id="1856322"/>
    <lineage>
        <taxon>Bacteria</taxon>
        <taxon>Pseudomonadati</taxon>
        <taxon>Bacteroidota</taxon>
        <taxon>Chitinophagia</taxon>
        <taxon>Chitinophagales</taxon>
        <taxon>Chitinophagaceae</taxon>
        <taxon>Haoranjiania</taxon>
    </lineage>
</organism>
<comment type="catalytic activity">
    <reaction evidence="8 9">
        <text>glycerol + ATP = sn-glycerol 3-phosphate + ADP + H(+)</text>
        <dbReference type="Rhea" id="RHEA:21644"/>
        <dbReference type="ChEBI" id="CHEBI:15378"/>
        <dbReference type="ChEBI" id="CHEBI:17754"/>
        <dbReference type="ChEBI" id="CHEBI:30616"/>
        <dbReference type="ChEBI" id="CHEBI:57597"/>
        <dbReference type="ChEBI" id="CHEBI:456216"/>
        <dbReference type="EC" id="2.7.1.30"/>
    </reaction>
</comment>
<dbReference type="RefSeq" id="WP_263036710.1">
    <property type="nucleotide sequence ID" value="NZ_JAOTPL010000002.1"/>
</dbReference>
<feature type="binding site" evidence="9">
    <location>
        <position position="13"/>
    </location>
    <ligand>
        <name>sn-glycerol 3-phosphate</name>
        <dbReference type="ChEBI" id="CHEBI:57597"/>
    </ligand>
</feature>
<evidence type="ECO:0000313" key="13">
    <source>
        <dbReference type="EMBL" id="MCU7693222.1"/>
    </source>
</evidence>
<evidence type="ECO:0000256" key="4">
    <source>
        <dbReference type="ARBA" id="ARBA00022741"/>
    </source>
</evidence>
<comment type="similarity">
    <text evidence="2 9 10">Belongs to the FGGY kinase family.</text>
</comment>
<accession>A0AAE3LJ25</accession>
<feature type="binding site" evidence="9">
    <location>
        <position position="84"/>
    </location>
    <ligand>
        <name>glycerol</name>
        <dbReference type="ChEBI" id="CHEBI:17754"/>
    </ligand>
</feature>
<evidence type="ECO:0000313" key="14">
    <source>
        <dbReference type="Proteomes" id="UP001209317"/>
    </source>
</evidence>
<dbReference type="EMBL" id="JAOTPL010000002">
    <property type="protein sequence ID" value="MCU7693222.1"/>
    <property type="molecule type" value="Genomic_DNA"/>
</dbReference>
<dbReference type="GO" id="GO:0005829">
    <property type="term" value="C:cytosol"/>
    <property type="evidence" value="ECO:0007669"/>
    <property type="project" value="UniProtKB-ARBA"/>
</dbReference>
<feature type="binding site" evidence="9">
    <location>
        <position position="13"/>
    </location>
    <ligand>
        <name>ATP</name>
        <dbReference type="ChEBI" id="CHEBI:30616"/>
    </ligand>
</feature>
<dbReference type="HAMAP" id="MF_00186">
    <property type="entry name" value="Glycerol_kin"/>
    <property type="match status" value="1"/>
</dbReference>
<feature type="domain" description="Carbohydrate kinase FGGY C-terminal" evidence="12">
    <location>
        <begin position="262"/>
        <end position="449"/>
    </location>
</feature>
<dbReference type="GO" id="GO:0019563">
    <property type="term" value="P:glycerol catabolic process"/>
    <property type="evidence" value="ECO:0007669"/>
    <property type="project" value="UniProtKB-UniRule"/>
</dbReference>
<feature type="domain" description="Carbohydrate kinase FGGY N-terminal" evidence="11">
    <location>
        <begin position="6"/>
        <end position="251"/>
    </location>
</feature>
<dbReference type="InterPro" id="IPR018484">
    <property type="entry name" value="FGGY_N"/>
</dbReference>
<proteinExistence type="inferred from homology"/>
<evidence type="ECO:0000256" key="7">
    <source>
        <dbReference type="ARBA" id="ARBA00022840"/>
    </source>
</evidence>
<dbReference type="InterPro" id="IPR018485">
    <property type="entry name" value="FGGY_C"/>
</dbReference>
<feature type="binding site" evidence="9">
    <location>
        <position position="309"/>
    </location>
    <ligand>
        <name>ATP</name>
        <dbReference type="ChEBI" id="CHEBI:30616"/>
    </ligand>
</feature>
<keyword evidence="5 9" id="KW-0418">Kinase</keyword>
<comment type="pathway">
    <text evidence="1 9">Polyol metabolism; glycerol degradation via glycerol kinase pathway; sn-glycerol 3-phosphate from glycerol: step 1/1.</text>
</comment>
<comment type="function">
    <text evidence="9">Key enzyme in the regulation of glycerol uptake and metabolism. Catalyzes the phosphorylation of glycerol to yield sn-glycerol 3-phosphate.</text>
</comment>
<dbReference type="EC" id="2.7.1.30" evidence="9"/>
<keyword evidence="6 9" id="KW-0319">Glycerol metabolism</keyword>
<feature type="binding site" evidence="9">
    <location>
        <position position="14"/>
    </location>
    <ligand>
        <name>ATP</name>
        <dbReference type="ChEBI" id="CHEBI:30616"/>
    </ligand>
</feature>
<dbReference type="Pfam" id="PF00370">
    <property type="entry name" value="FGGY_N"/>
    <property type="match status" value="1"/>
</dbReference>
<feature type="binding site" evidence="9">
    <location>
        <position position="244"/>
    </location>
    <ligand>
        <name>sn-glycerol 3-phosphate</name>
        <dbReference type="ChEBI" id="CHEBI:57597"/>
    </ligand>
</feature>
<keyword evidence="4 9" id="KW-0547">Nucleotide-binding</keyword>
<feature type="binding site" evidence="9">
    <location>
        <position position="266"/>
    </location>
    <ligand>
        <name>ADP</name>
        <dbReference type="ChEBI" id="CHEBI:456216"/>
    </ligand>
</feature>
<dbReference type="PROSITE" id="PS00933">
    <property type="entry name" value="FGGY_KINASES_1"/>
    <property type="match status" value="1"/>
</dbReference>
<feature type="binding site" evidence="9">
    <location>
        <position position="244"/>
    </location>
    <ligand>
        <name>glycerol</name>
        <dbReference type="ChEBI" id="CHEBI:17754"/>
    </ligand>
</feature>
<feature type="binding site" evidence="9">
    <location>
        <position position="410"/>
    </location>
    <ligand>
        <name>ADP</name>
        <dbReference type="ChEBI" id="CHEBI:456216"/>
    </ligand>
</feature>
<feature type="binding site" evidence="9">
    <location>
        <position position="135"/>
    </location>
    <ligand>
        <name>glycerol</name>
        <dbReference type="ChEBI" id="CHEBI:17754"/>
    </ligand>
</feature>
<dbReference type="FunFam" id="3.30.420.40:FF:000008">
    <property type="entry name" value="Glycerol kinase"/>
    <property type="match status" value="1"/>
</dbReference>
<protein>
    <recommendedName>
        <fullName evidence="9">Glycerol kinase</fullName>
        <ecNumber evidence="9">2.7.1.30</ecNumber>
    </recommendedName>
    <alternativeName>
        <fullName evidence="9">ATP:glycerol 3-phosphotransferase</fullName>
    </alternativeName>
    <alternativeName>
        <fullName evidence="9">Glycerokinase</fullName>
        <shortName evidence="9">GK</shortName>
    </alternativeName>
</protein>
<evidence type="ECO:0000259" key="12">
    <source>
        <dbReference type="Pfam" id="PF02782"/>
    </source>
</evidence>
<feature type="binding site" evidence="9">
    <location>
        <position position="414"/>
    </location>
    <ligand>
        <name>ADP</name>
        <dbReference type="ChEBI" id="CHEBI:456216"/>
    </ligand>
</feature>
<evidence type="ECO:0000256" key="8">
    <source>
        <dbReference type="ARBA" id="ARBA00052101"/>
    </source>
</evidence>
<feature type="binding site" evidence="9">
    <location>
        <position position="15"/>
    </location>
    <ligand>
        <name>ATP</name>
        <dbReference type="ChEBI" id="CHEBI:30616"/>
    </ligand>
</feature>
<dbReference type="InterPro" id="IPR000577">
    <property type="entry name" value="Carb_kinase_FGGY"/>
</dbReference>
<name>A0AAE3LJ25_9BACT</name>
<comment type="activity regulation">
    <text evidence="9">Inhibited by fructose 1,6-bisphosphate (FBP).</text>
</comment>
<dbReference type="Gene3D" id="3.30.420.40">
    <property type="match status" value="2"/>
</dbReference>
<dbReference type="InterPro" id="IPR005999">
    <property type="entry name" value="Glycerol_kin"/>
</dbReference>
<dbReference type="GO" id="GO:0006072">
    <property type="term" value="P:glycerol-3-phosphate metabolic process"/>
    <property type="evidence" value="ECO:0007669"/>
    <property type="project" value="InterPro"/>
</dbReference>
<evidence type="ECO:0000256" key="5">
    <source>
        <dbReference type="ARBA" id="ARBA00022777"/>
    </source>
</evidence>
<dbReference type="CDD" id="cd07786">
    <property type="entry name" value="FGGY_EcGK_like"/>
    <property type="match status" value="1"/>
</dbReference>
<keyword evidence="3 9" id="KW-0808">Transferase</keyword>
<dbReference type="SUPFAM" id="SSF53067">
    <property type="entry name" value="Actin-like ATPase domain"/>
    <property type="match status" value="2"/>
</dbReference>
<dbReference type="GO" id="GO:0004370">
    <property type="term" value="F:glycerol kinase activity"/>
    <property type="evidence" value="ECO:0007669"/>
    <property type="project" value="UniProtKB-UniRule"/>
</dbReference>
<dbReference type="PIRSF" id="PIRSF000538">
    <property type="entry name" value="GlpK"/>
    <property type="match status" value="1"/>
</dbReference>
<feature type="binding site" evidence="9">
    <location>
        <position position="13"/>
    </location>
    <ligand>
        <name>ADP</name>
        <dbReference type="ChEBI" id="CHEBI:456216"/>
    </ligand>
</feature>
<dbReference type="NCBIfam" id="NF000756">
    <property type="entry name" value="PRK00047.1"/>
    <property type="match status" value="1"/>
</dbReference>
<dbReference type="InterPro" id="IPR018483">
    <property type="entry name" value="Carb_kinase_FGGY_CS"/>
</dbReference>
<evidence type="ECO:0000256" key="9">
    <source>
        <dbReference type="HAMAP-Rule" id="MF_00186"/>
    </source>
</evidence>
<feature type="binding site" evidence="9">
    <location>
        <position position="266"/>
    </location>
    <ligand>
        <name>ATP</name>
        <dbReference type="ChEBI" id="CHEBI:30616"/>
    </ligand>
</feature>
<feature type="binding site" evidence="9">
    <location>
        <position position="135"/>
    </location>
    <ligand>
        <name>sn-glycerol 3-phosphate</name>
        <dbReference type="ChEBI" id="CHEBI:57597"/>
    </ligand>
</feature>
<dbReference type="InterPro" id="IPR043129">
    <property type="entry name" value="ATPase_NBD"/>
</dbReference>
<reference evidence="13" key="1">
    <citation type="submission" date="2022-10" db="EMBL/GenBank/DDBJ databases">
        <authorList>
            <person name="Kim H.S."/>
            <person name="Kim J.-S."/>
            <person name="Suh M.K."/>
            <person name="Eom M.K."/>
            <person name="Lee J.-S."/>
        </authorList>
    </citation>
    <scope>NUCLEOTIDE SEQUENCE</scope>
    <source>
        <strain evidence="13">LIP-5</strain>
    </source>
</reference>
<dbReference type="PROSITE" id="PS00445">
    <property type="entry name" value="FGGY_KINASES_2"/>
    <property type="match status" value="1"/>
</dbReference>
<feature type="binding site" evidence="9">
    <location>
        <position position="309"/>
    </location>
    <ligand>
        <name>ADP</name>
        <dbReference type="ChEBI" id="CHEBI:456216"/>
    </ligand>
</feature>
<feature type="binding site" evidence="9">
    <location>
        <position position="410"/>
    </location>
    <ligand>
        <name>ATP</name>
        <dbReference type="ChEBI" id="CHEBI:30616"/>
    </ligand>
</feature>
<keyword evidence="7 9" id="KW-0067">ATP-binding</keyword>
<dbReference type="FunFam" id="3.30.420.40:FF:000007">
    <property type="entry name" value="Glycerol kinase"/>
    <property type="match status" value="1"/>
</dbReference>
<comment type="caution">
    <text evidence="13">The sequence shown here is derived from an EMBL/GenBank/DDBJ whole genome shotgun (WGS) entry which is preliminary data.</text>
</comment>
<feature type="binding site" evidence="9">
    <location>
        <position position="84"/>
    </location>
    <ligand>
        <name>sn-glycerol 3-phosphate</name>
        <dbReference type="ChEBI" id="CHEBI:57597"/>
    </ligand>
</feature>
<keyword evidence="14" id="KW-1185">Reference proteome</keyword>
<sequence length="504" mass="55677">MHKELVLALDQGTTSSRAILFDRQGKIVSIAQKEFRQIYPHSGYVEHDPEEIWTTQIAAAKQVLNDAGTSPENIACIGITNQRETTVVWNKETGIPLYNAIVWQDRRTADYCKQLDKEGYVPFIRKKTGLPLDPYFSATKIKWILDNIPDAKQLAAENKLLFGTIDTWLVWKLSMGALHLTDVSNASRTMLYNIHSLQWDEELLQLFGIPMQVLPQVLSSSEIYGHTDNRILGSAIPIAGIAGDQQAALFGQLCTKEGMIKNTYGTGCFMLMNTGDKPVNADENLLTTIAWKIGSITTYALEGSIFVGGAVVQWLRDELGIIENSADIELLASEVATSEGVYMVPAFTGLGAPYWDSFARGIIIGLSRGTGKAHIARAALESIAYQSDEIFSLMQKQSGIDIAEIKVDGGAANNDLLMQFQAELIGKNIIRPKNTEITALGAAYLAGLATGFWKSMDELAAIQEHNKIFVPAKNVQYIQQKKNEWQRAVQTVLFWSSYSSGKTQ</sequence>
<dbReference type="GO" id="GO:0005524">
    <property type="term" value="F:ATP binding"/>
    <property type="evidence" value="ECO:0007669"/>
    <property type="project" value="UniProtKB-UniRule"/>
</dbReference>
<dbReference type="Proteomes" id="UP001209317">
    <property type="component" value="Unassembled WGS sequence"/>
</dbReference>